<evidence type="ECO:0000313" key="1">
    <source>
        <dbReference type="EMBL" id="KKK67917.1"/>
    </source>
</evidence>
<organism evidence="1">
    <name type="scientific">marine sediment metagenome</name>
    <dbReference type="NCBI Taxonomy" id="412755"/>
    <lineage>
        <taxon>unclassified sequences</taxon>
        <taxon>metagenomes</taxon>
        <taxon>ecological metagenomes</taxon>
    </lineage>
</organism>
<dbReference type="EMBL" id="LAZR01059380">
    <property type="protein sequence ID" value="KKK67917.1"/>
    <property type="molecule type" value="Genomic_DNA"/>
</dbReference>
<accession>A0A0F8XFK0</accession>
<proteinExistence type="predicted"/>
<protein>
    <submittedName>
        <fullName evidence="1">Uncharacterized protein</fullName>
    </submittedName>
</protein>
<sequence>MKLIFFIKSETVDISNYTIKNIPGSS</sequence>
<reference evidence="1" key="1">
    <citation type="journal article" date="2015" name="Nature">
        <title>Complex archaea that bridge the gap between prokaryotes and eukaryotes.</title>
        <authorList>
            <person name="Spang A."/>
            <person name="Saw J.H."/>
            <person name="Jorgensen S.L."/>
            <person name="Zaremba-Niedzwiedzka K."/>
            <person name="Martijn J."/>
            <person name="Lind A.E."/>
            <person name="van Eijk R."/>
            <person name="Schleper C."/>
            <person name="Guy L."/>
            <person name="Ettema T.J."/>
        </authorList>
    </citation>
    <scope>NUCLEOTIDE SEQUENCE</scope>
</reference>
<feature type="non-terminal residue" evidence="1">
    <location>
        <position position="26"/>
    </location>
</feature>
<comment type="caution">
    <text evidence="1">The sequence shown here is derived from an EMBL/GenBank/DDBJ whole genome shotgun (WGS) entry which is preliminary data.</text>
</comment>
<dbReference type="AlphaFoldDB" id="A0A0F8XFK0"/>
<gene>
    <name evidence="1" type="ORF">LCGC14_2949270</name>
</gene>
<name>A0A0F8XFK0_9ZZZZ</name>